<dbReference type="PANTHER" id="PTHR35335:SF1">
    <property type="entry name" value="UPF0716 PROTEIN FXSA"/>
    <property type="match status" value="1"/>
</dbReference>
<dbReference type="PANTHER" id="PTHR35335">
    <property type="entry name" value="UPF0716 PROTEIN FXSA"/>
    <property type="match status" value="1"/>
</dbReference>
<keyword evidence="1" id="KW-0472">Membrane</keyword>
<dbReference type="InterPro" id="IPR007313">
    <property type="entry name" value="FxsA"/>
</dbReference>
<gene>
    <name evidence="2" type="ORF">AWC23_20685</name>
</gene>
<comment type="caution">
    <text evidence="2">The sequence shown here is derived from an EMBL/GenBank/DDBJ whole genome shotgun (WGS) entry which is preliminary data.</text>
</comment>
<sequence>MVWRLFLLYALVELTVVVALVSTVGWGWTLLVLLATALLGWGILAPMAGSHLIHRIGQLRSGLSERRTLASDGAMLTLAMGLVMVPGMVTTALGLLLLVPSVRAVAAPALASFAIRGLRGRVPLVTYATAFTTAPRRGDFGDRRDYIDGEVIDVYDAEPPALPNRSPDRP</sequence>
<dbReference type="NCBIfam" id="NF008528">
    <property type="entry name" value="PRK11463.1-2"/>
    <property type="match status" value="1"/>
</dbReference>
<dbReference type="GO" id="GO:0016020">
    <property type="term" value="C:membrane"/>
    <property type="evidence" value="ECO:0007669"/>
    <property type="project" value="InterPro"/>
</dbReference>
<dbReference type="AlphaFoldDB" id="A0AAJ3NMP2"/>
<feature type="transmembrane region" description="Helical" evidence="1">
    <location>
        <begin position="29"/>
        <end position="48"/>
    </location>
</feature>
<keyword evidence="1" id="KW-0812">Transmembrane</keyword>
<reference evidence="2 3" key="1">
    <citation type="submission" date="2016-01" db="EMBL/GenBank/DDBJ databases">
        <title>The new phylogeny of the genus Mycobacterium.</title>
        <authorList>
            <person name="Tarcisio F."/>
            <person name="Conor M."/>
            <person name="Antonella G."/>
            <person name="Elisabetta G."/>
            <person name="Giulia F.S."/>
            <person name="Sara T."/>
            <person name="Anna F."/>
            <person name="Clotilde B."/>
            <person name="Roberto B."/>
            <person name="Veronica D.S."/>
            <person name="Fabio R."/>
            <person name="Monica P."/>
            <person name="Olivier J."/>
            <person name="Enrico T."/>
            <person name="Nicola S."/>
        </authorList>
    </citation>
    <scope>NUCLEOTIDE SEQUENCE [LARGE SCALE GENOMIC DNA]</scope>
    <source>
        <strain evidence="2 3">DSM 44616</strain>
    </source>
</reference>
<evidence type="ECO:0000256" key="1">
    <source>
        <dbReference type="SAM" id="Phobius"/>
    </source>
</evidence>
<accession>A0AAJ3NMP2</accession>
<protein>
    <submittedName>
        <fullName evidence="2">Exclusion suppressor FxsA</fullName>
    </submittedName>
</protein>
<keyword evidence="1" id="KW-1133">Transmembrane helix</keyword>
<feature type="transmembrane region" description="Helical" evidence="1">
    <location>
        <begin position="69"/>
        <end position="89"/>
    </location>
</feature>
<evidence type="ECO:0000313" key="3">
    <source>
        <dbReference type="Proteomes" id="UP000193387"/>
    </source>
</evidence>
<dbReference type="EMBL" id="LQPR01000049">
    <property type="protein sequence ID" value="ORW69155.1"/>
    <property type="molecule type" value="Genomic_DNA"/>
</dbReference>
<evidence type="ECO:0000313" key="2">
    <source>
        <dbReference type="EMBL" id="ORW69155.1"/>
    </source>
</evidence>
<dbReference type="RefSeq" id="WP_085257366.1">
    <property type="nucleotide sequence ID" value="NZ_AP022573.1"/>
</dbReference>
<dbReference type="Proteomes" id="UP000193387">
    <property type="component" value="Unassembled WGS sequence"/>
</dbReference>
<organism evidence="2 3">
    <name type="scientific">Mycobacterium saskatchewanense</name>
    <dbReference type="NCBI Taxonomy" id="220927"/>
    <lineage>
        <taxon>Bacteria</taxon>
        <taxon>Bacillati</taxon>
        <taxon>Actinomycetota</taxon>
        <taxon>Actinomycetes</taxon>
        <taxon>Mycobacteriales</taxon>
        <taxon>Mycobacteriaceae</taxon>
        <taxon>Mycobacterium</taxon>
        <taxon>Mycobacterium simiae complex</taxon>
    </lineage>
</organism>
<name>A0AAJ3NMP2_9MYCO</name>
<keyword evidence="3" id="KW-1185">Reference proteome</keyword>
<dbReference type="Pfam" id="PF04186">
    <property type="entry name" value="FxsA"/>
    <property type="match status" value="1"/>
</dbReference>
<proteinExistence type="predicted"/>